<dbReference type="EMBL" id="LNCU01000011">
    <property type="protein sequence ID" value="KWV60836.1"/>
    <property type="molecule type" value="Genomic_DNA"/>
</dbReference>
<keyword evidence="2" id="KW-1185">Reference proteome</keyword>
<protein>
    <submittedName>
        <fullName evidence="1">Uncharacterized protein</fullName>
    </submittedName>
</protein>
<comment type="caution">
    <text evidence="1">The sequence shown here is derived from an EMBL/GenBank/DDBJ whole genome shotgun (WGS) entry which is preliminary data.</text>
</comment>
<evidence type="ECO:0000313" key="1">
    <source>
        <dbReference type="EMBL" id="KWV60836.1"/>
    </source>
</evidence>
<dbReference type="OrthoDB" id="5464931at2"/>
<evidence type="ECO:0000313" key="2">
    <source>
        <dbReference type="Proteomes" id="UP000057737"/>
    </source>
</evidence>
<name>A0A109K4S3_9BRAD</name>
<accession>A0A109K4S3</accession>
<dbReference type="AlphaFoldDB" id="A0A109K4S3"/>
<reference evidence="1 2" key="1">
    <citation type="submission" date="2015-11" db="EMBL/GenBank/DDBJ databases">
        <title>Draft Genome Sequence of the Strain BR 10303 (Bradyrhizobium sp.) isolated from nodules of Centrolobium paraense.</title>
        <authorList>
            <person name="Zelli J.E."/>
            <person name="Simoes-Araujo J.L."/>
            <person name="Barauna A.C."/>
            <person name="Silva K."/>
        </authorList>
    </citation>
    <scope>NUCLEOTIDE SEQUENCE [LARGE SCALE GENOMIC DNA]</scope>
    <source>
        <strain evidence="1 2">BR 10303</strain>
    </source>
</reference>
<dbReference type="RefSeq" id="WP_066499607.1">
    <property type="nucleotide sequence ID" value="NZ_LNCU01000011.1"/>
</dbReference>
<proteinExistence type="predicted"/>
<organism evidence="1 2">
    <name type="scientific">Bradyrhizobium macuxiense</name>
    <dbReference type="NCBI Taxonomy" id="1755647"/>
    <lineage>
        <taxon>Bacteria</taxon>
        <taxon>Pseudomonadati</taxon>
        <taxon>Pseudomonadota</taxon>
        <taxon>Alphaproteobacteria</taxon>
        <taxon>Hyphomicrobiales</taxon>
        <taxon>Nitrobacteraceae</taxon>
        <taxon>Bradyrhizobium</taxon>
    </lineage>
</organism>
<gene>
    <name evidence="1" type="ORF">AS156_27780</name>
</gene>
<sequence>MLRDISQNIGVVQTLAPAVQTATVNGTAVDTNGFESAAIVITTGAIVGAANFTAKLQDSSDGTNFTDVAASLLVGTLPAALAASTTYKQGYLGGNRYIRTVLTLNSGTSIAAGAVAVLGDAKIRPVA</sequence>
<dbReference type="Proteomes" id="UP000057737">
    <property type="component" value="Unassembled WGS sequence"/>
</dbReference>